<dbReference type="AlphaFoldDB" id="A0A336MZ24"/>
<feature type="chain" id="PRO_5036328704" evidence="2">
    <location>
        <begin position="17"/>
        <end position="450"/>
    </location>
</feature>
<feature type="transmembrane region" description="Helical" evidence="1">
    <location>
        <begin position="265"/>
        <end position="287"/>
    </location>
</feature>
<dbReference type="OMA" id="CFMEMSG"/>
<keyword evidence="1" id="KW-0812">Transmembrane</keyword>
<feature type="transmembrane region" description="Helical" evidence="1">
    <location>
        <begin position="299"/>
        <end position="320"/>
    </location>
</feature>
<feature type="transmembrane region" description="Helical" evidence="1">
    <location>
        <begin position="240"/>
        <end position="258"/>
    </location>
</feature>
<reference evidence="4" key="2">
    <citation type="submission" date="2018-07" db="EMBL/GenBank/DDBJ databases">
        <authorList>
            <person name="Quirk P.G."/>
            <person name="Krulwich T.A."/>
        </authorList>
    </citation>
    <scope>NUCLEOTIDE SEQUENCE</scope>
</reference>
<gene>
    <name evidence="4" type="primary">CSON008762</name>
</gene>
<keyword evidence="2" id="KW-0732">Signal</keyword>
<evidence type="ECO:0000313" key="4">
    <source>
        <dbReference type="EMBL" id="SSX34901.1"/>
    </source>
</evidence>
<keyword evidence="1" id="KW-0472">Membrane</keyword>
<evidence type="ECO:0000313" key="3">
    <source>
        <dbReference type="EMBL" id="SSX15536.1"/>
    </source>
</evidence>
<feature type="signal peptide" evidence="2">
    <location>
        <begin position="1"/>
        <end position="16"/>
    </location>
</feature>
<dbReference type="PANTHER" id="PTHR33538:SF2">
    <property type="entry name" value="PROTEIN GAMETE EXPRESSED 1"/>
    <property type="match status" value="1"/>
</dbReference>
<protein>
    <submittedName>
        <fullName evidence="4">CSON008762 protein</fullName>
    </submittedName>
</protein>
<sequence>MFKILIFLLFFAASQCLDLVDVPKEVIISGREKLEMLEENSRLPKYSDCWTNAIKHLKNGCRVLTDSIQSDLALHFTNCFLEMSGQEPLDCVNERTDALKRLCLKEMPDRAYSAYTEFFTQTQNMCYFLQNQVWHRETENTINNLNSNSRIVNEKLREASDLQNVLLEHQKQGLVAQETLLRNGEELSNSLNTSKATLQKLTVDIRESTLEHRTILEDLFKEFHLLHNWLVGRYSLIDKIVYFVISLTLIMISTSVNYTSGARIYLIMNLSANFLLELGLPSILALFHSNITPTFVDSYVWMLRKFFIFDSVLLFIYYLFKYEDKFNKQLLLLIEIKNQNRQILDDILMIKMRSGREYIRGDSVTPPRLSPVLNELSRKSVRQEIKPPTSFPVKNSPVDPLPVLVETENENDETMMPMRSFRSVSRASTVSQSSARYNLRRRTEIFPIKE</sequence>
<keyword evidence="1" id="KW-1133">Transmembrane helix</keyword>
<name>A0A336MZ24_CULSO</name>
<dbReference type="VEuPathDB" id="VectorBase:CSON008762"/>
<dbReference type="PANTHER" id="PTHR33538">
    <property type="entry name" value="PROTEIN GAMETE EXPRESSED 1"/>
    <property type="match status" value="1"/>
</dbReference>
<organism evidence="4">
    <name type="scientific">Culicoides sonorensis</name>
    <name type="common">Biting midge</name>
    <dbReference type="NCBI Taxonomy" id="179676"/>
    <lineage>
        <taxon>Eukaryota</taxon>
        <taxon>Metazoa</taxon>
        <taxon>Ecdysozoa</taxon>
        <taxon>Arthropoda</taxon>
        <taxon>Hexapoda</taxon>
        <taxon>Insecta</taxon>
        <taxon>Pterygota</taxon>
        <taxon>Neoptera</taxon>
        <taxon>Endopterygota</taxon>
        <taxon>Diptera</taxon>
        <taxon>Nematocera</taxon>
        <taxon>Chironomoidea</taxon>
        <taxon>Ceratopogonidae</taxon>
        <taxon>Ceratopogoninae</taxon>
        <taxon>Culicoides</taxon>
        <taxon>Monoculicoides</taxon>
    </lineage>
</organism>
<evidence type="ECO:0000256" key="1">
    <source>
        <dbReference type="SAM" id="Phobius"/>
    </source>
</evidence>
<proteinExistence type="predicted"/>
<dbReference type="InterPro" id="IPR040346">
    <property type="entry name" value="GEX1/Brambleberry"/>
</dbReference>
<dbReference type="EMBL" id="UFQS01003356">
    <property type="protein sequence ID" value="SSX15536.1"/>
    <property type="molecule type" value="Genomic_DNA"/>
</dbReference>
<accession>A0A336MZ24</accession>
<reference evidence="3" key="1">
    <citation type="submission" date="2018-04" db="EMBL/GenBank/DDBJ databases">
        <authorList>
            <person name="Go L.Y."/>
            <person name="Mitchell J.A."/>
        </authorList>
    </citation>
    <scope>NUCLEOTIDE SEQUENCE</scope>
    <source>
        <tissue evidence="3">Whole organism</tissue>
    </source>
</reference>
<dbReference type="EMBL" id="UFQT01003356">
    <property type="protein sequence ID" value="SSX34901.1"/>
    <property type="molecule type" value="Genomic_DNA"/>
</dbReference>
<evidence type="ECO:0000256" key="2">
    <source>
        <dbReference type="SAM" id="SignalP"/>
    </source>
</evidence>